<proteinExistence type="predicted"/>
<dbReference type="SUPFAM" id="SSF57667">
    <property type="entry name" value="beta-beta-alpha zinc fingers"/>
    <property type="match status" value="3"/>
</dbReference>
<dbReference type="Gene3D" id="3.30.160.60">
    <property type="entry name" value="Classic Zinc Finger"/>
    <property type="match status" value="3"/>
</dbReference>
<dbReference type="PANTHER" id="PTHR47487:SF4">
    <property type="entry name" value="OS08G0441900 PROTEIN"/>
    <property type="match status" value="1"/>
</dbReference>
<dbReference type="Pfam" id="PF12874">
    <property type="entry name" value="zf-met"/>
    <property type="match status" value="3"/>
</dbReference>
<name>A0ABC9BEJ1_9POAL</name>
<dbReference type="SMART" id="SM00451">
    <property type="entry name" value="ZnF_U1"/>
    <property type="match status" value="3"/>
</dbReference>
<dbReference type="SMART" id="SM00355">
    <property type="entry name" value="ZnF_C2H2"/>
    <property type="match status" value="3"/>
</dbReference>
<dbReference type="AlphaFoldDB" id="A0ABC9BEJ1"/>
<sequence length="392" mass="44363">MQKWKKSLYEYDQNFCSTGSLHVSIPFSLNTAFISAGLWRRAPGVRAAGLRQRTTGLRACGGGRGWDSGGVGVARAAHRPPSSSAARHGNSTHTHIQAQVAADALRRELLKERIREEIFATGRRNSEPEVRRELRMEHAVPHHGMSPVRQADRLQRHTPLSLELRLGETIETPGAVKSRRPVKDRLSGWNRSPWHDRSADPASSCWARLPKKTLSGLKRKGIAENSFARNENSFEKWSCALCHVNLYSEFSFMEHCAGPLHQSTLAYMEWTKQTTGLKRIVTADPYPRLQHNPTAWNCSTCQVRCSSESELKNHLNGRRHQENAEALWRESGEIGGKRWLQEDNSSQPVYKYQRQATKWNCSICKVSGASEFGLENHLQGQRHQQNVTARFV</sequence>
<keyword evidence="4" id="KW-1185">Reference proteome</keyword>
<accession>A0ABC9BEJ1</accession>
<dbReference type="InterPro" id="IPR013087">
    <property type="entry name" value="Znf_C2H2_type"/>
</dbReference>
<reference evidence="4" key="1">
    <citation type="submission" date="2024-06" db="EMBL/GenBank/DDBJ databases">
        <authorList>
            <person name="Ryan C."/>
        </authorList>
    </citation>
    <scope>NUCLEOTIDE SEQUENCE [LARGE SCALE GENOMIC DNA]</scope>
</reference>
<dbReference type="PROSITE" id="PS00028">
    <property type="entry name" value="ZINC_FINGER_C2H2_1"/>
    <property type="match status" value="1"/>
</dbReference>
<gene>
    <name evidence="3" type="ORF">URODEC1_LOCUS64102</name>
</gene>
<evidence type="ECO:0000313" key="4">
    <source>
        <dbReference type="Proteomes" id="UP001497457"/>
    </source>
</evidence>
<reference evidence="3 4" key="2">
    <citation type="submission" date="2024-10" db="EMBL/GenBank/DDBJ databases">
        <authorList>
            <person name="Ryan C."/>
        </authorList>
    </citation>
    <scope>NUCLEOTIDE SEQUENCE [LARGE SCALE GENOMIC DNA]</scope>
</reference>
<evidence type="ECO:0000313" key="3">
    <source>
        <dbReference type="EMBL" id="CAL4999000.1"/>
    </source>
</evidence>
<evidence type="ECO:0000256" key="1">
    <source>
        <dbReference type="SAM" id="MobiDB-lite"/>
    </source>
</evidence>
<dbReference type="Proteomes" id="UP001497457">
    <property type="component" value="Chromosome 25rd"/>
</dbReference>
<feature type="region of interest" description="Disordered" evidence="1">
    <location>
        <begin position="74"/>
        <end position="94"/>
    </location>
</feature>
<dbReference type="InterPro" id="IPR036236">
    <property type="entry name" value="Znf_C2H2_sf"/>
</dbReference>
<dbReference type="EMBL" id="OZ075135">
    <property type="protein sequence ID" value="CAL4999000.1"/>
    <property type="molecule type" value="Genomic_DNA"/>
</dbReference>
<evidence type="ECO:0000259" key="2">
    <source>
        <dbReference type="PROSITE" id="PS00028"/>
    </source>
</evidence>
<protein>
    <recommendedName>
        <fullName evidence="2">C2H2-type domain-containing protein</fullName>
    </recommendedName>
</protein>
<organism evidence="3 4">
    <name type="scientific">Urochloa decumbens</name>
    <dbReference type="NCBI Taxonomy" id="240449"/>
    <lineage>
        <taxon>Eukaryota</taxon>
        <taxon>Viridiplantae</taxon>
        <taxon>Streptophyta</taxon>
        <taxon>Embryophyta</taxon>
        <taxon>Tracheophyta</taxon>
        <taxon>Spermatophyta</taxon>
        <taxon>Magnoliopsida</taxon>
        <taxon>Liliopsida</taxon>
        <taxon>Poales</taxon>
        <taxon>Poaceae</taxon>
        <taxon>PACMAD clade</taxon>
        <taxon>Panicoideae</taxon>
        <taxon>Panicodae</taxon>
        <taxon>Paniceae</taxon>
        <taxon>Melinidinae</taxon>
        <taxon>Urochloa</taxon>
    </lineage>
</organism>
<dbReference type="InterPro" id="IPR003604">
    <property type="entry name" value="Matrin/U1-like-C_Znf_C2H2"/>
</dbReference>
<feature type="domain" description="C2H2-type" evidence="2">
    <location>
        <begin position="298"/>
        <end position="320"/>
    </location>
</feature>
<dbReference type="PANTHER" id="PTHR47487">
    <property type="entry name" value="OS06G0651300 PROTEIN-RELATED"/>
    <property type="match status" value="1"/>
</dbReference>
<feature type="compositionally biased region" description="Low complexity" evidence="1">
    <location>
        <begin position="79"/>
        <end position="88"/>
    </location>
</feature>